<dbReference type="InterPro" id="IPR004881">
    <property type="entry name" value="Ribosome_biogen_GTPase_RsgA"/>
</dbReference>
<proteinExistence type="inferred from homology"/>
<keyword evidence="2 10" id="KW-0690">Ribosome biogenesis</keyword>
<dbReference type="EC" id="3.6.1.-" evidence="10"/>
<keyword evidence="7 10" id="KW-0862">Zinc</keyword>
<keyword evidence="1 10" id="KW-0963">Cytoplasm</keyword>
<feature type="domain" description="EngC GTPase" evidence="11">
    <location>
        <begin position="73"/>
        <end position="219"/>
    </location>
</feature>
<dbReference type="GO" id="GO:0046872">
    <property type="term" value="F:metal ion binding"/>
    <property type="evidence" value="ECO:0007669"/>
    <property type="project" value="UniProtKB-KW"/>
</dbReference>
<comment type="subunit">
    <text evidence="10">Monomer. Associates with 30S ribosomal subunit, binds 16S rRNA.</text>
</comment>
<dbReference type="EMBL" id="JACRTK010000002">
    <property type="protein sequence ID" value="MBC8590461.1"/>
    <property type="molecule type" value="Genomic_DNA"/>
</dbReference>
<dbReference type="Pfam" id="PF03193">
    <property type="entry name" value="RsgA_GTPase"/>
    <property type="match status" value="1"/>
</dbReference>
<keyword evidence="6 10" id="KW-0378">Hydrolase</keyword>
<dbReference type="SUPFAM" id="SSF50249">
    <property type="entry name" value="Nucleic acid-binding proteins"/>
    <property type="match status" value="1"/>
</dbReference>
<dbReference type="InterPro" id="IPR027417">
    <property type="entry name" value="P-loop_NTPase"/>
</dbReference>
<evidence type="ECO:0000256" key="6">
    <source>
        <dbReference type="ARBA" id="ARBA00022801"/>
    </source>
</evidence>
<dbReference type="HAMAP" id="MF_01820">
    <property type="entry name" value="GTPase_RsgA"/>
    <property type="match status" value="1"/>
</dbReference>
<dbReference type="GO" id="GO:0005737">
    <property type="term" value="C:cytoplasm"/>
    <property type="evidence" value="ECO:0007669"/>
    <property type="project" value="UniProtKB-SubCell"/>
</dbReference>
<dbReference type="InterPro" id="IPR010914">
    <property type="entry name" value="RsgA_GTPase_dom"/>
</dbReference>
<dbReference type="SUPFAM" id="SSF52540">
    <property type="entry name" value="P-loop containing nucleoside triphosphate hydrolases"/>
    <property type="match status" value="1"/>
</dbReference>
<dbReference type="Proteomes" id="UP000601522">
    <property type="component" value="Unassembled WGS sequence"/>
</dbReference>
<dbReference type="NCBIfam" id="TIGR00157">
    <property type="entry name" value="ribosome small subunit-dependent GTPase A"/>
    <property type="match status" value="1"/>
</dbReference>
<reference evidence="13 14" key="1">
    <citation type="submission" date="2020-08" db="EMBL/GenBank/DDBJ databases">
        <title>Genome public.</title>
        <authorList>
            <person name="Liu C."/>
            <person name="Sun Q."/>
        </authorList>
    </citation>
    <scope>NUCLEOTIDE SEQUENCE [LARGE SCALE GENOMIC DNA]</scope>
    <source>
        <strain evidence="13 14">NSJ-26</strain>
    </source>
</reference>
<evidence type="ECO:0000256" key="2">
    <source>
        <dbReference type="ARBA" id="ARBA00022517"/>
    </source>
</evidence>
<dbReference type="PROSITE" id="PS51721">
    <property type="entry name" value="G_CP"/>
    <property type="match status" value="1"/>
</dbReference>
<dbReference type="Pfam" id="PF16745">
    <property type="entry name" value="RsgA_N"/>
    <property type="match status" value="1"/>
</dbReference>
<feature type="binding site" evidence="10">
    <location>
        <position position="251"/>
    </location>
    <ligand>
        <name>Zn(2+)</name>
        <dbReference type="ChEBI" id="CHEBI:29105"/>
    </ligand>
</feature>
<dbReference type="PANTHER" id="PTHR32120:SF11">
    <property type="entry name" value="SMALL RIBOSOMAL SUBUNIT BIOGENESIS GTPASE RSGA 1, MITOCHONDRIAL-RELATED"/>
    <property type="match status" value="1"/>
</dbReference>
<dbReference type="GO" id="GO:0005525">
    <property type="term" value="F:GTP binding"/>
    <property type="evidence" value="ECO:0007669"/>
    <property type="project" value="UniProtKB-UniRule"/>
</dbReference>
<comment type="cofactor">
    <cofactor evidence="10">
        <name>Zn(2+)</name>
        <dbReference type="ChEBI" id="CHEBI:29105"/>
    </cofactor>
    <text evidence="10">Binds 1 zinc ion per subunit.</text>
</comment>
<keyword evidence="3 10" id="KW-0479">Metal-binding</keyword>
<feature type="binding site" evidence="10">
    <location>
        <position position="259"/>
    </location>
    <ligand>
        <name>Zn(2+)</name>
        <dbReference type="ChEBI" id="CHEBI:29105"/>
    </ligand>
</feature>
<dbReference type="PANTHER" id="PTHR32120">
    <property type="entry name" value="SMALL RIBOSOMAL SUBUNIT BIOGENESIS GTPASE RSGA"/>
    <property type="match status" value="1"/>
</dbReference>
<evidence type="ECO:0000313" key="14">
    <source>
        <dbReference type="Proteomes" id="UP000601522"/>
    </source>
</evidence>
<evidence type="ECO:0000259" key="11">
    <source>
        <dbReference type="PROSITE" id="PS50936"/>
    </source>
</evidence>
<evidence type="ECO:0000256" key="8">
    <source>
        <dbReference type="ARBA" id="ARBA00022884"/>
    </source>
</evidence>
<evidence type="ECO:0000256" key="4">
    <source>
        <dbReference type="ARBA" id="ARBA00022730"/>
    </source>
</evidence>
<dbReference type="Gene3D" id="3.40.50.300">
    <property type="entry name" value="P-loop containing nucleotide triphosphate hydrolases"/>
    <property type="match status" value="1"/>
</dbReference>
<dbReference type="AlphaFoldDB" id="A0A926IMC1"/>
<keyword evidence="9 10" id="KW-0342">GTP-binding</keyword>
<accession>A0A926IMC1</accession>
<comment type="function">
    <text evidence="10">One of several proteins that assist in the late maturation steps of the functional core of the 30S ribosomal subunit. Helps release RbfA from mature subunits. May play a role in the assembly of ribosomal proteins into the subunit. Circularly permuted GTPase that catalyzes slow GTP hydrolysis, GTPase activity is stimulated by the 30S ribosomal subunit.</text>
</comment>
<evidence type="ECO:0000256" key="5">
    <source>
        <dbReference type="ARBA" id="ARBA00022741"/>
    </source>
</evidence>
<keyword evidence="5 10" id="KW-0547">Nucleotide-binding</keyword>
<feature type="binding site" evidence="10">
    <location>
        <begin position="113"/>
        <end position="116"/>
    </location>
    <ligand>
        <name>GTP</name>
        <dbReference type="ChEBI" id="CHEBI:37565"/>
    </ligand>
</feature>
<evidence type="ECO:0000256" key="9">
    <source>
        <dbReference type="ARBA" id="ARBA00023134"/>
    </source>
</evidence>
<dbReference type="GO" id="GO:0003924">
    <property type="term" value="F:GTPase activity"/>
    <property type="evidence" value="ECO:0007669"/>
    <property type="project" value="UniProtKB-UniRule"/>
</dbReference>
<comment type="caution">
    <text evidence="13">The sequence shown here is derived from an EMBL/GenBank/DDBJ whole genome shotgun (WGS) entry which is preliminary data.</text>
</comment>
<gene>
    <name evidence="10 13" type="primary">rsgA</name>
    <name evidence="13" type="ORF">H8689_04880</name>
</gene>
<evidence type="ECO:0000256" key="7">
    <source>
        <dbReference type="ARBA" id="ARBA00022833"/>
    </source>
</evidence>
<dbReference type="InterPro" id="IPR012340">
    <property type="entry name" value="NA-bd_OB-fold"/>
</dbReference>
<name>A0A926IMC1_9FIRM</name>
<keyword evidence="14" id="KW-1185">Reference proteome</keyword>
<protein>
    <recommendedName>
        <fullName evidence="10">Small ribosomal subunit biogenesis GTPase RsgA</fullName>
        <ecNumber evidence="10">3.6.1.-</ecNumber>
    </recommendedName>
</protein>
<dbReference type="InterPro" id="IPR030378">
    <property type="entry name" value="G_CP_dom"/>
</dbReference>
<comment type="subcellular location">
    <subcellularLocation>
        <location evidence="10">Cytoplasm</location>
    </subcellularLocation>
</comment>
<dbReference type="PROSITE" id="PS50936">
    <property type="entry name" value="ENGC_GTPASE"/>
    <property type="match status" value="1"/>
</dbReference>
<dbReference type="GO" id="GO:0042274">
    <property type="term" value="P:ribosomal small subunit biogenesis"/>
    <property type="evidence" value="ECO:0007669"/>
    <property type="project" value="UniProtKB-UniRule"/>
</dbReference>
<feature type="binding site" evidence="10">
    <location>
        <position position="253"/>
    </location>
    <ligand>
        <name>Zn(2+)</name>
        <dbReference type="ChEBI" id="CHEBI:29105"/>
    </ligand>
</feature>
<dbReference type="InterPro" id="IPR031944">
    <property type="entry name" value="RsgA_N"/>
</dbReference>
<comment type="similarity">
    <text evidence="10">Belongs to the TRAFAC class YlqF/YawG GTPase family. RsgA subfamily.</text>
</comment>
<dbReference type="RefSeq" id="WP_249323304.1">
    <property type="nucleotide sequence ID" value="NZ_JACRTK010000002.1"/>
</dbReference>
<feature type="binding site" evidence="10">
    <location>
        <begin position="163"/>
        <end position="171"/>
    </location>
    <ligand>
        <name>GTP</name>
        <dbReference type="ChEBI" id="CHEBI:37565"/>
    </ligand>
</feature>
<dbReference type="CDD" id="cd01854">
    <property type="entry name" value="YjeQ_EngC"/>
    <property type="match status" value="1"/>
</dbReference>
<evidence type="ECO:0000256" key="1">
    <source>
        <dbReference type="ARBA" id="ARBA00022490"/>
    </source>
</evidence>
<evidence type="ECO:0000256" key="3">
    <source>
        <dbReference type="ARBA" id="ARBA00022723"/>
    </source>
</evidence>
<dbReference type="GO" id="GO:0019843">
    <property type="term" value="F:rRNA binding"/>
    <property type="evidence" value="ECO:0007669"/>
    <property type="project" value="UniProtKB-KW"/>
</dbReference>
<evidence type="ECO:0000256" key="10">
    <source>
        <dbReference type="HAMAP-Rule" id="MF_01820"/>
    </source>
</evidence>
<evidence type="ECO:0000259" key="12">
    <source>
        <dbReference type="PROSITE" id="PS51721"/>
    </source>
</evidence>
<dbReference type="Gene3D" id="2.40.50.140">
    <property type="entry name" value="Nucleic acid-binding proteins"/>
    <property type="match status" value="1"/>
</dbReference>
<feature type="domain" description="CP-type G" evidence="12">
    <location>
        <begin position="64"/>
        <end position="221"/>
    </location>
</feature>
<evidence type="ECO:0000313" key="13">
    <source>
        <dbReference type="EMBL" id="MBC8590461.1"/>
    </source>
</evidence>
<dbReference type="Gene3D" id="1.10.40.50">
    <property type="entry name" value="Probable gtpase engc, domain 3"/>
    <property type="match status" value="1"/>
</dbReference>
<keyword evidence="4 10" id="KW-0699">rRNA-binding</keyword>
<keyword evidence="8 10" id="KW-0694">RNA-binding</keyword>
<feature type="binding site" evidence="10">
    <location>
        <position position="246"/>
    </location>
    <ligand>
        <name>Zn(2+)</name>
        <dbReference type="ChEBI" id="CHEBI:29105"/>
    </ligand>
</feature>
<organism evidence="13 14">
    <name type="scientific">Wansuia hejianensis</name>
    <dbReference type="NCBI Taxonomy" id="2763667"/>
    <lineage>
        <taxon>Bacteria</taxon>
        <taxon>Bacillati</taxon>
        <taxon>Bacillota</taxon>
        <taxon>Clostridia</taxon>
        <taxon>Lachnospirales</taxon>
        <taxon>Lachnospiraceae</taxon>
        <taxon>Wansuia</taxon>
    </lineage>
</organism>
<sequence length="291" mass="33345">MLEGIIIKGIGGFYYVKTTKGIIESRARGLFREDNLKPLVGDKVKIRINEEDNSGYIVEIHERKTQLLRPPVANVTNAIIIMSVKSPNINTWLLDKFLLMAEYEGLQTLICLNKCDLDNKKAMDLKNIYEKAGYDVIITSAKSHMGIDKLKEALFNNITVFAGPSGVGKSTLLNMVSPKFKLETGDISSKNKRGRHTTRHVELLEIDKNSFVLDTPGFSSLNLDFIEDERQVRHYFKEINKYGDECNFLSCLHDKEPNCSIKDYVNKGIISQERYKNYLLLLDEIRNIRRY</sequence>